<proteinExistence type="predicted"/>
<dbReference type="RefSeq" id="WP_043144997.1">
    <property type="nucleotide sequence ID" value="NZ_JSUQ01000019.1"/>
</dbReference>
<sequence length="109" mass="11614">MKPILSLFAITLIAACAQKPENIAAANIGTNEYRGYSCKQLSEAKLQHDQNLANLSADQKKAATGDAVGVFLLGLPLSSMSGGDKETAIAVTKGHLQSIEREQARKNCR</sequence>
<dbReference type="EMBL" id="JSUQ01000019">
    <property type="protein sequence ID" value="KHQ51230.1"/>
    <property type="molecule type" value="Genomic_DNA"/>
</dbReference>
<accession>A0A0B3RIY7</accession>
<dbReference type="OrthoDB" id="7916154at2"/>
<comment type="caution">
    <text evidence="1">The sequence shown here is derived from an EMBL/GenBank/DDBJ whole genome shotgun (WGS) entry which is preliminary data.</text>
</comment>
<organism evidence="1 2">
    <name type="scientific">Mameliella alba</name>
    <dbReference type="NCBI Taxonomy" id="561184"/>
    <lineage>
        <taxon>Bacteria</taxon>
        <taxon>Pseudomonadati</taxon>
        <taxon>Pseudomonadota</taxon>
        <taxon>Alphaproteobacteria</taxon>
        <taxon>Rhodobacterales</taxon>
        <taxon>Roseobacteraceae</taxon>
        <taxon>Mameliella</taxon>
    </lineage>
</organism>
<gene>
    <name evidence="1" type="ORF">OA50_04263</name>
</gene>
<dbReference type="AlphaFoldDB" id="A0A0B3RIY7"/>
<protein>
    <submittedName>
        <fullName evidence="1">Putative Lipoprotein</fullName>
    </submittedName>
</protein>
<evidence type="ECO:0000313" key="2">
    <source>
        <dbReference type="Proteomes" id="UP000030960"/>
    </source>
</evidence>
<keyword evidence="2" id="KW-1185">Reference proteome</keyword>
<name>A0A0B3RIY7_9RHOB</name>
<keyword evidence="1" id="KW-0449">Lipoprotein</keyword>
<dbReference type="Proteomes" id="UP000030960">
    <property type="component" value="Unassembled WGS sequence"/>
</dbReference>
<evidence type="ECO:0000313" key="1">
    <source>
        <dbReference type="EMBL" id="KHQ51230.1"/>
    </source>
</evidence>
<reference evidence="1 2" key="1">
    <citation type="submission" date="2014-10" db="EMBL/GenBank/DDBJ databases">
        <title>Genome sequence of Ponticoccus sp. strain UMTAT08 isolated from clonal culture of toxic dinoflagellate Alexandrium tamiyavanichii.</title>
        <authorList>
            <person name="Gan H.Y."/>
            <person name="Muhd D.-D."/>
            <person name="Mohd Noor M.E."/>
            <person name="Yeong Y.S."/>
            <person name="Usup G."/>
        </authorList>
    </citation>
    <scope>NUCLEOTIDE SEQUENCE [LARGE SCALE GENOMIC DNA]</scope>
    <source>
        <strain evidence="1 2">UMTAT08</strain>
    </source>
</reference>
<dbReference type="PROSITE" id="PS51257">
    <property type="entry name" value="PROKAR_LIPOPROTEIN"/>
    <property type="match status" value="1"/>
</dbReference>